<evidence type="ECO:0000256" key="1">
    <source>
        <dbReference type="SAM" id="Phobius"/>
    </source>
</evidence>
<dbReference type="Proteomes" id="UP000287605">
    <property type="component" value="Unassembled WGS sequence"/>
</dbReference>
<keyword evidence="3" id="KW-1185">Reference proteome</keyword>
<evidence type="ECO:0000313" key="3">
    <source>
        <dbReference type="Proteomes" id="UP000287605"/>
    </source>
</evidence>
<reference evidence="2 3" key="1">
    <citation type="submission" date="2017-05" db="EMBL/GenBank/DDBJ databases">
        <title>Vagococcus spp. assemblies.</title>
        <authorList>
            <person name="Gulvik C.A."/>
        </authorList>
    </citation>
    <scope>NUCLEOTIDE SEQUENCE [LARGE SCALE GENOMIC DNA]</scope>
    <source>
        <strain evidence="2 3">CCUG 51432</strain>
    </source>
</reference>
<dbReference type="Pfam" id="PF03729">
    <property type="entry name" value="DUF308"/>
    <property type="match status" value="2"/>
</dbReference>
<keyword evidence="1" id="KW-0472">Membrane</keyword>
<proteinExistence type="predicted"/>
<feature type="transmembrane region" description="Helical" evidence="1">
    <location>
        <begin position="18"/>
        <end position="36"/>
    </location>
</feature>
<name>A0A430B1T4_9ENTE</name>
<feature type="transmembrane region" description="Helical" evidence="1">
    <location>
        <begin position="154"/>
        <end position="174"/>
    </location>
</feature>
<keyword evidence="1" id="KW-1133">Transmembrane helix</keyword>
<dbReference type="PANTHER" id="PTHR34989">
    <property type="entry name" value="PROTEIN HDED"/>
    <property type="match status" value="1"/>
</dbReference>
<keyword evidence="1" id="KW-0812">Transmembrane</keyword>
<accession>A0A430B1T4</accession>
<comment type="caution">
    <text evidence="2">The sequence shown here is derived from an EMBL/GenBank/DDBJ whole genome shotgun (WGS) entry which is preliminary data.</text>
</comment>
<dbReference type="GO" id="GO:0005886">
    <property type="term" value="C:plasma membrane"/>
    <property type="evidence" value="ECO:0007669"/>
    <property type="project" value="TreeGrafter"/>
</dbReference>
<dbReference type="InterPro" id="IPR052712">
    <property type="entry name" value="Acid_resist_chaperone_HdeD"/>
</dbReference>
<feature type="transmembrane region" description="Helical" evidence="1">
    <location>
        <begin position="42"/>
        <end position="63"/>
    </location>
</feature>
<evidence type="ECO:0008006" key="4">
    <source>
        <dbReference type="Google" id="ProtNLM"/>
    </source>
</evidence>
<evidence type="ECO:0000313" key="2">
    <source>
        <dbReference type="EMBL" id="RSU14280.1"/>
    </source>
</evidence>
<dbReference type="InterPro" id="IPR005325">
    <property type="entry name" value="DUF308_memb"/>
</dbReference>
<protein>
    <recommendedName>
        <fullName evidence="4">Acid-resistance membrane protein</fullName>
    </recommendedName>
</protein>
<gene>
    <name evidence="2" type="ORF">CBF29_02975</name>
</gene>
<dbReference type="AlphaFoldDB" id="A0A430B1T4"/>
<organism evidence="2 3">
    <name type="scientific">Vagococcus elongatus</name>
    <dbReference type="NCBI Taxonomy" id="180344"/>
    <lineage>
        <taxon>Bacteria</taxon>
        <taxon>Bacillati</taxon>
        <taxon>Bacillota</taxon>
        <taxon>Bacilli</taxon>
        <taxon>Lactobacillales</taxon>
        <taxon>Enterococcaceae</taxon>
        <taxon>Vagococcus</taxon>
    </lineage>
</organism>
<dbReference type="PANTHER" id="PTHR34989:SF1">
    <property type="entry name" value="PROTEIN HDED"/>
    <property type="match status" value="1"/>
</dbReference>
<feature type="transmembrane region" description="Helical" evidence="1">
    <location>
        <begin position="75"/>
        <end position="93"/>
    </location>
</feature>
<sequence length="177" mass="20084">MRRDDKMKNLLASLKKYVLLQGLFYLLFGIIIVMRPGATMNIFIKVIAGYFLVMGLISIVRGLKYKEEVLYSRMSLMGGVLYLIIAGAAVLFMRTLIGLLPILLGIFIIVSGINKWVYLNQFHMAEKRSYIYIGIMVALGIILLFNPFGAVLVAFRIFGVILIVMGIAELWNYVTYR</sequence>
<feature type="transmembrane region" description="Helical" evidence="1">
    <location>
        <begin position="130"/>
        <end position="148"/>
    </location>
</feature>
<feature type="transmembrane region" description="Helical" evidence="1">
    <location>
        <begin position="99"/>
        <end position="118"/>
    </location>
</feature>
<dbReference type="OrthoDB" id="2301130at2"/>
<dbReference type="EMBL" id="NGKA01000003">
    <property type="protein sequence ID" value="RSU14280.1"/>
    <property type="molecule type" value="Genomic_DNA"/>
</dbReference>